<dbReference type="Proteomes" id="UP000311382">
    <property type="component" value="Unassembled WGS sequence"/>
</dbReference>
<reference evidence="7 8" key="1">
    <citation type="submission" date="2019-03" db="EMBL/GenBank/DDBJ databases">
        <title>Rhodosporidium diobovatum UCD-FST 08-225 genome sequencing, assembly, and annotation.</title>
        <authorList>
            <person name="Fakankun I.U."/>
            <person name="Fristensky B."/>
            <person name="Levin D.B."/>
        </authorList>
    </citation>
    <scope>NUCLEOTIDE SEQUENCE [LARGE SCALE GENOMIC DNA]</scope>
    <source>
        <strain evidence="7 8">UCD-FST 08-225</strain>
    </source>
</reference>
<dbReference type="Gene3D" id="2.30.29.90">
    <property type="match status" value="1"/>
</dbReference>
<feature type="compositionally biased region" description="Low complexity" evidence="5">
    <location>
        <begin position="371"/>
        <end position="388"/>
    </location>
</feature>
<dbReference type="GO" id="GO:0006887">
    <property type="term" value="P:exocytosis"/>
    <property type="evidence" value="ECO:0007669"/>
    <property type="project" value="UniProtKB-KW"/>
</dbReference>
<feature type="compositionally biased region" description="Gly residues" evidence="5">
    <location>
        <begin position="355"/>
        <end position="370"/>
    </location>
</feature>
<dbReference type="PANTHER" id="PTHR16092">
    <property type="entry name" value="SEC3/SYNTAXIN-RELATED"/>
    <property type="match status" value="1"/>
</dbReference>
<evidence type="ECO:0000256" key="3">
    <source>
        <dbReference type="ARBA" id="ARBA00022483"/>
    </source>
</evidence>
<dbReference type="GO" id="GO:0005886">
    <property type="term" value="C:plasma membrane"/>
    <property type="evidence" value="ECO:0007669"/>
    <property type="project" value="TreeGrafter"/>
</dbReference>
<feature type="region of interest" description="Disordered" evidence="5">
    <location>
        <begin position="159"/>
        <end position="401"/>
    </location>
</feature>
<dbReference type="AlphaFoldDB" id="A0A5C5FJV7"/>
<dbReference type="GO" id="GO:0005546">
    <property type="term" value="F:phosphatidylinositol-4,5-bisphosphate binding"/>
    <property type="evidence" value="ECO:0007669"/>
    <property type="project" value="TreeGrafter"/>
</dbReference>
<dbReference type="OrthoDB" id="27109at2759"/>
<evidence type="ECO:0000313" key="8">
    <source>
        <dbReference type="Proteomes" id="UP000311382"/>
    </source>
</evidence>
<organism evidence="7 8">
    <name type="scientific">Rhodotorula diobovata</name>
    <dbReference type="NCBI Taxonomy" id="5288"/>
    <lineage>
        <taxon>Eukaryota</taxon>
        <taxon>Fungi</taxon>
        <taxon>Dikarya</taxon>
        <taxon>Basidiomycota</taxon>
        <taxon>Pucciniomycotina</taxon>
        <taxon>Microbotryomycetes</taxon>
        <taxon>Sporidiobolales</taxon>
        <taxon>Sporidiobolaceae</taxon>
        <taxon>Rhodotorula</taxon>
    </lineage>
</organism>
<proteinExistence type="inferred from homology"/>
<dbReference type="PANTHER" id="PTHR16092:SF14">
    <property type="entry name" value="EXOCYST COMPLEX COMPONENT 1 ISOFORM X1"/>
    <property type="match status" value="1"/>
</dbReference>
<feature type="compositionally biased region" description="Low complexity" evidence="5">
    <location>
        <begin position="269"/>
        <end position="284"/>
    </location>
</feature>
<evidence type="ECO:0000256" key="4">
    <source>
        <dbReference type="ARBA" id="ARBA00023054"/>
    </source>
</evidence>
<gene>
    <name evidence="7" type="ORF">DMC30DRAFT_420069</name>
</gene>
<dbReference type="Pfam" id="PF09763">
    <property type="entry name" value="Sec3_CC"/>
    <property type="match status" value="1"/>
</dbReference>
<feature type="compositionally biased region" description="Low complexity" evidence="5">
    <location>
        <begin position="173"/>
        <end position="184"/>
    </location>
</feature>
<name>A0A5C5FJV7_9BASI</name>
<evidence type="ECO:0000313" key="7">
    <source>
        <dbReference type="EMBL" id="TNY17143.1"/>
    </source>
</evidence>
<keyword evidence="3" id="KW-0268">Exocytosis</keyword>
<dbReference type="GO" id="GO:0000145">
    <property type="term" value="C:exocyst"/>
    <property type="evidence" value="ECO:0007669"/>
    <property type="project" value="InterPro"/>
</dbReference>
<dbReference type="STRING" id="5288.A0A5C5FJV7"/>
<dbReference type="InterPro" id="IPR048628">
    <property type="entry name" value="Sec3_C"/>
</dbReference>
<feature type="compositionally biased region" description="Pro residues" evidence="5">
    <location>
        <begin position="285"/>
        <end position="300"/>
    </location>
</feature>
<evidence type="ECO:0000256" key="1">
    <source>
        <dbReference type="ARBA" id="ARBA00006518"/>
    </source>
</evidence>
<dbReference type="InterPro" id="IPR019160">
    <property type="entry name" value="Sec3_CC"/>
</dbReference>
<evidence type="ECO:0000259" key="6">
    <source>
        <dbReference type="SMART" id="SM01313"/>
    </source>
</evidence>
<sequence>MAQDYSRAIIHSLFSQPPGSPHPPQETFIAYVHTLEDQPGSPQRKARFLILAAQRDGRCKIHKAKQNANGTFSIGKTWALDDLQRVEVGKRLVSERMQPLEFTLIINSKTYRYDTELPSSHQAQFLVTLVRCWRRYMSSIGRSQNDLVLVGFSVDTPAQQAAAAPQQAPPPAHQQQPQRPSTGSMPPPSRPSRPPAPPAQGAAAPPPLSASSRSEYGPPPPTASSASSSSSAAAPRPSTSSSRQGSFNERDRPPISAGAPPAQRPAPPQQQQQRPPSPRARSAAAPPPPAPAAPTQPAPAAPQRRPSGIAPDARPGMPPVAPSSSSSAAAAGSASAAQGRSDIRVDVGGAPPAGSGSGSGRPGSAGGGGARPSSAGSNASRARPASPSAPMPLSAVSRRAAEEHIDDDAVLANVEEMLEGFEWRGGGGGAGAGLGLGLEGAGMGGVGGGGGKGRSKADEIEKRLVGELKALEAASIHAIMESDDRVVGVVKQLDDALAELDKMDLMIGLYKTQLNLMTEDIAHIESQNRGLQVQTSNQRALLSELDKLMSTIHIPDHDLTALTQESLESQQGIEKLERSVVSLYKALLSTRDTAVGDMAAASERVGEYRAKAQQFSKRIFDFLAIMFRFQVDQVLNPKAGADGGPARDKGRLRSHAAMEDFLGRYCGLMLFVKEIDQQRYQLICSAYFTAMSDLHRQEIQELMNSLRGQVKKATDDELEASFSVKDSPTMRQQSMRRVGTIARAPLEGGRKDKDKDGKMTGSEAFARALQQITPHLAREQGFISDFLHINPLDASITFADYMSLETFFRRGATSYLAQQAQRGQLRDIRSAMEVVFGFLEGELRDWIDGVLQKDSMQIVGILAALDRFVLRNEEDHNEFFKRVLQKQYQRSLLTLERSCKEQIRSIEQTKLTLKKRKGVVPFVRVFPLFVARVESQLDGADALNIRQVINGHYERIVASMFDCLQQMAKMDGEGQGTQGEAKDQLNYHVILIENMHHIVTVFSTQQRVAALAPFVDQARTKYDQNLAAYIRLILRRPLGRQLDWFAGLEQLLRTTPPTEVSLHGAYTRSALRRITSETRAKDLRRAIDALFKRVDKHFGAEVVNQAAQQKDVLKTVWKACEDELVRLVSVWKGLIAKCYPDDKGGGLDVGRQELHTFFSNAQLSPR</sequence>
<dbReference type="GO" id="GO:0006893">
    <property type="term" value="P:Golgi to plasma membrane transport"/>
    <property type="evidence" value="ECO:0007669"/>
    <property type="project" value="TreeGrafter"/>
</dbReference>
<dbReference type="Pfam" id="PF20654">
    <property type="entry name" value="Sec3_C-term"/>
    <property type="match status" value="1"/>
</dbReference>
<accession>A0A5C5FJV7</accession>
<dbReference type="EMBL" id="SOZI01000239">
    <property type="protein sequence ID" value="TNY17143.1"/>
    <property type="molecule type" value="Genomic_DNA"/>
</dbReference>
<evidence type="ECO:0000256" key="5">
    <source>
        <dbReference type="SAM" id="MobiDB-lite"/>
    </source>
</evidence>
<dbReference type="SMART" id="SM01313">
    <property type="entry name" value="Sec3-PIP2_bind"/>
    <property type="match status" value="1"/>
</dbReference>
<feature type="compositionally biased region" description="Low complexity" evidence="5">
    <location>
        <begin position="323"/>
        <end position="337"/>
    </location>
</feature>
<dbReference type="InterPro" id="IPR028258">
    <property type="entry name" value="Sec3-PIP2_bind"/>
</dbReference>
<comment type="similarity">
    <text evidence="1">Belongs to the SEC3 family.</text>
</comment>
<protein>
    <submittedName>
        <fullName evidence="7">Exocyst complex component Sec3-domain-containing protein</fullName>
    </submittedName>
</protein>
<feature type="compositionally biased region" description="Low complexity" evidence="5">
    <location>
        <begin position="223"/>
        <end position="243"/>
    </location>
</feature>
<feature type="compositionally biased region" description="Pro residues" evidence="5">
    <location>
        <begin position="185"/>
        <end position="208"/>
    </location>
</feature>
<evidence type="ECO:0000256" key="2">
    <source>
        <dbReference type="ARBA" id="ARBA00022448"/>
    </source>
</evidence>
<dbReference type="Pfam" id="PF15277">
    <property type="entry name" value="Sec3-PIP2_bind"/>
    <property type="match status" value="1"/>
</dbReference>
<feature type="domain" description="Exocyst complex component Sec3 PIP2-binding N-terminal" evidence="6">
    <location>
        <begin position="42"/>
        <end position="136"/>
    </location>
</feature>
<keyword evidence="4" id="KW-0175">Coiled coil</keyword>
<keyword evidence="2" id="KW-0813">Transport</keyword>
<comment type="caution">
    <text evidence="7">The sequence shown here is derived from an EMBL/GenBank/DDBJ whole genome shotgun (WGS) entry which is preliminary data.</text>
</comment>
<keyword evidence="8" id="KW-1185">Reference proteome</keyword>